<accession>A0A3A4KZY6</accession>
<dbReference type="EMBL" id="QZFU01000019">
    <property type="protein sequence ID" value="RJO75077.1"/>
    <property type="molecule type" value="Genomic_DNA"/>
</dbReference>
<reference evidence="1 2" key="1">
    <citation type="submission" date="2018-09" db="EMBL/GenBank/DDBJ databases">
        <title>YIM PH21274 draft genome.</title>
        <authorList>
            <person name="Miao C."/>
        </authorList>
    </citation>
    <scope>NUCLEOTIDE SEQUENCE [LARGE SCALE GENOMIC DNA]</scope>
    <source>
        <strain evidence="1 2">YIM PH 21724</strain>
    </source>
</reference>
<evidence type="ECO:0000313" key="1">
    <source>
        <dbReference type="EMBL" id="RJO75077.1"/>
    </source>
</evidence>
<protein>
    <submittedName>
        <fullName evidence="1">Uncharacterized protein</fullName>
    </submittedName>
</protein>
<sequence>MRWVFSFVSNGSGCARQSTAVVVRKLVASISDWLGGHFGAIKIIYWAAERVIRFVAAGCRLLPTGIEAVSVFRRVDRELGGSRVSGPVYPE</sequence>
<proteinExistence type="predicted"/>
<dbReference type="AlphaFoldDB" id="A0A3A4KZY6"/>
<organism evidence="1 2">
    <name type="scientific">Nocardia panacis</name>
    <dbReference type="NCBI Taxonomy" id="2340916"/>
    <lineage>
        <taxon>Bacteria</taxon>
        <taxon>Bacillati</taxon>
        <taxon>Actinomycetota</taxon>
        <taxon>Actinomycetes</taxon>
        <taxon>Mycobacteriales</taxon>
        <taxon>Nocardiaceae</taxon>
        <taxon>Nocardia</taxon>
    </lineage>
</organism>
<dbReference type="Proteomes" id="UP000266677">
    <property type="component" value="Unassembled WGS sequence"/>
</dbReference>
<evidence type="ECO:0000313" key="2">
    <source>
        <dbReference type="Proteomes" id="UP000266677"/>
    </source>
</evidence>
<keyword evidence="2" id="KW-1185">Reference proteome</keyword>
<comment type="caution">
    <text evidence="1">The sequence shown here is derived from an EMBL/GenBank/DDBJ whole genome shotgun (WGS) entry which is preliminary data.</text>
</comment>
<name>A0A3A4KZY6_9NOCA</name>
<gene>
    <name evidence="1" type="ORF">D5S18_16985</name>
</gene>